<dbReference type="PANTHER" id="PTHR42944:SF1">
    <property type="entry name" value="ADENINE DNA GLYCOSYLASE"/>
    <property type="match status" value="1"/>
</dbReference>
<dbReference type="Gene3D" id="3.90.79.10">
    <property type="entry name" value="Nucleoside Triphosphate Pyrophosphohydrolase"/>
    <property type="match status" value="1"/>
</dbReference>
<dbReference type="GO" id="GO:0051539">
    <property type="term" value="F:4 iron, 4 sulfur cluster binding"/>
    <property type="evidence" value="ECO:0007669"/>
    <property type="project" value="UniProtKB-UniRule"/>
</dbReference>
<dbReference type="GeneID" id="90528929"/>
<dbReference type="STRING" id="880074.BARVI_05755"/>
<evidence type="ECO:0000313" key="16">
    <source>
        <dbReference type="EMBL" id="AHF12361.1"/>
    </source>
</evidence>
<dbReference type="InterPro" id="IPR000445">
    <property type="entry name" value="HhH_motif"/>
</dbReference>
<name>W0ETC6_9BACT</name>
<feature type="domain" description="HhH-GPD" evidence="15">
    <location>
        <begin position="47"/>
        <end position="198"/>
    </location>
</feature>
<evidence type="ECO:0000256" key="2">
    <source>
        <dbReference type="ARBA" id="ARBA00002933"/>
    </source>
</evidence>
<evidence type="ECO:0000256" key="7">
    <source>
        <dbReference type="ARBA" id="ARBA00022723"/>
    </source>
</evidence>
<dbReference type="KEGG" id="bvs:BARVI_05755"/>
<evidence type="ECO:0000256" key="1">
    <source>
        <dbReference type="ARBA" id="ARBA00000843"/>
    </source>
</evidence>
<dbReference type="RefSeq" id="WP_025278292.1">
    <property type="nucleotide sequence ID" value="NZ_CP007034.1"/>
</dbReference>
<evidence type="ECO:0000256" key="3">
    <source>
        <dbReference type="ARBA" id="ARBA00008343"/>
    </source>
</evidence>
<evidence type="ECO:0000313" key="17">
    <source>
        <dbReference type="Proteomes" id="UP000018901"/>
    </source>
</evidence>
<dbReference type="GO" id="GO:0034039">
    <property type="term" value="F:8-oxo-7,8-dihydroguanine DNA N-glycosylase activity"/>
    <property type="evidence" value="ECO:0007669"/>
    <property type="project" value="TreeGrafter"/>
</dbReference>
<keyword evidence="11" id="KW-0411">Iron-sulfur</keyword>
<dbReference type="GO" id="GO:0046872">
    <property type="term" value="F:metal ion binding"/>
    <property type="evidence" value="ECO:0007669"/>
    <property type="project" value="UniProtKB-UniRule"/>
</dbReference>
<keyword evidence="7" id="KW-0479">Metal-binding</keyword>
<evidence type="ECO:0000256" key="8">
    <source>
        <dbReference type="ARBA" id="ARBA00022763"/>
    </source>
</evidence>
<dbReference type="SMART" id="SM00478">
    <property type="entry name" value="ENDO3c"/>
    <property type="match status" value="1"/>
</dbReference>
<keyword evidence="8 14" id="KW-0227">DNA damage</keyword>
<comment type="similarity">
    <text evidence="3 14">Belongs to the Nth/MutY family.</text>
</comment>
<keyword evidence="13 14" id="KW-0326">Glycosidase</keyword>
<dbReference type="InterPro" id="IPR015797">
    <property type="entry name" value="NUDIX_hydrolase-like_dom_sf"/>
</dbReference>
<reference evidence="16 17" key="1">
    <citation type="submission" date="2013-12" db="EMBL/GenBank/DDBJ databases">
        <authorList>
            <consortium name="DOE Joint Genome Institute"/>
            <person name="Eisen J."/>
            <person name="Huntemann M."/>
            <person name="Han J."/>
            <person name="Chen A."/>
            <person name="Kyrpides N."/>
            <person name="Mavromatis K."/>
            <person name="Markowitz V."/>
            <person name="Palaniappan K."/>
            <person name="Ivanova N."/>
            <person name="Schaumberg A."/>
            <person name="Pati A."/>
            <person name="Liolios K."/>
            <person name="Nordberg H.P."/>
            <person name="Cantor M.N."/>
            <person name="Hua S.X."/>
            <person name="Woyke T."/>
        </authorList>
    </citation>
    <scope>NUCLEOTIDE SEQUENCE [LARGE SCALE GENOMIC DNA]</scope>
    <source>
        <strain evidence="17">DSM 18177</strain>
    </source>
</reference>
<dbReference type="GO" id="GO:0006298">
    <property type="term" value="P:mismatch repair"/>
    <property type="evidence" value="ECO:0007669"/>
    <property type="project" value="TreeGrafter"/>
</dbReference>
<evidence type="ECO:0000256" key="10">
    <source>
        <dbReference type="ARBA" id="ARBA00023004"/>
    </source>
</evidence>
<dbReference type="CDD" id="cd03431">
    <property type="entry name" value="NUDIX_DNA_Glycosylase_C-MutY"/>
    <property type="match status" value="1"/>
</dbReference>
<dbReference type="GO" id="GO:0006284">
    <property type="term" value="P:base-excision repair"/>
    <property type="evidence" value="ECO:0007669"/>
    <property type="project" value="UniProtKB-UniRule"/>
</dbReference>
<accession>W0ETC6</accession>
<keyword evidence="10 14" id="KW-0408">Iron</keyword>
<evidence type="ECO:0000256" key="4">
    <source>
        <dbReference type="ARBA" id="ARBA00012045"/>
    </source>
</evidence>
<comment type="function">
    <text evidence="2">Adenine glycosylase active on G-A mispairs. MutY also corrects error-prone DNA synthesis past GO lesions which are due to the oxidatively damaged form of guanine: 7,8-dihydro-8-oxoguanine (8-oxo-dGTP).</text>
</comment>
<evidence type="ECO:0000259" key="15">
    <source>
        <dbReference type="SMART" id="SM00478"/>
    </source>
</evidence>
<dbReference type="Pfam" id="PF00633">
    <property type="entry name" value="HHH"/>
    <property type="match status" value="1"/>
</dbReference>
<dbReference type="HOGENOM" id="CLU_012862_0_3_10"/>
<organism evidence="16 17">
    <name type="scientific">Barnesiella viscericola DSM 18177</name>
    <dbReference type="NCBI Taxonomy" id="880074"/>
    <lineage>
        <taxon>Bacteria</taxon>
        <taxon>Pseudomonadati</taxon>
        <taxon>Bacteroidota</taxon>
        <taxon>Bacteroidia</taxon>
        <taxon>Bacteroidales</taxon>
        <taxon>Barnesiellaceae</taxon>
        <taxon>Barnesiella</taxon>
    </lineage>
</organism>
<comment type="cofactor">
    <cofactor evidence="14">
        <name>[4Fe-4S] cluster</name>
        <dbReference type="ChEBI" id="CHEBI:49883"/>
    </cofactor>
    <text evidence="14">Binds 1 [4Fe-4S] cluster.</text>
</comment>
<dbReference type="SUPFAM" id="SSF48150">
    <property type="entry name" value="DNA-glycosylase"/>
    <property type="match status" value="1"/>
</dbReference>
<dbReference type="Gene3D" id="1.10.1670.10">
    <property type="entry name" value="Helix-hairpin-Helix base-excision DNA repair enzymes (C-terminal)"/>
    <property type="match status" value="1"/>
</dbReference>
<gene>
    <name evidence="16" type="ORF">BARVI_05755</name>
</gene>
<dbReference type="AlphaFoldDB" id="W0ETC6"/>
<dbReference type="EC" id="3.2.2.31" evidence="4 14"/>
<dbReference type="Pfam" id="PF14815">
    <property type="entry name" value="NUDIX_4"/>
    <property type="match status" value="1"/>
</dbReference>
<proteinExistence type="inferred from homology"/>
<dbReference type="InterPro" id="IPR044298">
    <property type="entry name" value="MIG/MutY"/>
</dbReference>
<dbReference type="Pfam" id="PF00730">
    <property type="entry name" value="HhH-GPD"/>
    <property type="match status" value="1"/>
</dbReference>
<keyword evidence="9" id="KW-0378">Hydrolase</keyword>
<dbReference type="InterPro" id="IPR003265">
    <property type="entry name" value="HhH-GPD_domain"/>
</dbReference>
<dbReference type="eggNOG" id="COG1194">
    <property type="taxonomic scope" value="Bacteria"/>
</dbReference>
<dbReference type="OrthoDB" id="9802365at2"/>
<dbReference type="InterPro" id="IPR003651">
    <property type="entry name" value="Endonuclease3_FeS-loop_motif"/>
</dbReference>
<keyword evidence="12" id="KW-0234">DNA repair</keyword>
<comment type="catalytic activity">
    <reaction evidence="1 14">
        <text>Hydrolyzes free adenine bases from 7,8-dihydro-8-oxoguanine:adenine mismatched double-stranded DNA, leaving an apurinic site.</text>
        <dbReference type="EC" id="3.2.2.31"/>
    </reaction>
</comment>
<dbReference type="InterPro" id="IPR011257">
    <property type="entry name" value="DNA_glycosylase"/>
</dbReference>
<evidence type="ECO:0000256" key="12">
    <source>
        <dbReference type="ARBA" id="ARBA00023204"/>
    </source>
</evidence>
<dbReference type="PANTHER" id="PTHR42944">
    <property type="entry name" value="ADENINE DNA GLYCOSYLASE"/>
    <property type="match status" value="1"/>
</dbReference>
<evidence type="ECO:0000256" key="9">
    <source>
        <dbReference type="ARBA" id="ARBA00022801"/>
    </source>
</evidence>
<dbReference type="SUPFAM" id="SSF55811">
    <property type="entry name" value="Nudix"/>
    <property type="match status" value="1"/>
</dbReference>
<dbReference type="PATRIC" id="fig|880074.11.peg.1210"/>
<dbReference type="Gene3D" id="1.10.340.30">
    <property type="entry name" value="Hypothetical protein, domain 2"/>
    <property type="match status" value="1"/>
</dbReference>
<dbReference type="InterPro" id="IPR005760">
    <property type="entry name" value="A/G_AdeGlyc_MutY"/>
</dbReference>
<evidence type="ECO:0000256" key="11">
    <source>
        <dbReference type="ARBA" id="ARBA00023014"/>
    </source>
</evidence>
<evidence type="ECO:0000256" key="14">
    <source>
        <dbReference type="RuleBase" id="RU365096"/>
    </source>
</evidence>
<evidence type="ECO:0000256" key="5">
    <source>
        <dbReference type="ARBA" id="ARBA00022023"/>
    </source>
</evidence>
<dbReference type="InterPro" id="IPR004036">
    <property type="entry name" value="Endonuclease-III-like_CS2"/>
</dbReference>
<evidence type="ECO:0000256" key="13">
    <source>
        <dbReference type="ARBA" id="ARBA00023295"/>
    </source>
</evidence>
<dbReference type="InterPro" id="IPR029119">
    <property type="entry name" value="MutY_C"/>
</dbReference>
<protein>
    <recommendedName>
        <fullName evidence="5 14">Adenine DNA glycosylase</fullName>
        <ecNumber evidence="4 14">3.2.2.31</ecNumber>
    </recommendedName>
</protein>
<evidence type="ECO:0000256" key="6">
    <source>
        <dbReference type="ARBA" id="ARBA00022485"/>
    </source>
</evidence>
<dbReference type="GO" id="GO:0000701">
    <property type="term" value="F:purine-specific mismatch base pair DNA N-glycosylase activity"/>
    <property type="evidence" value="ECO:0007669"/>
    <property type="project" value="UniProtKB-EC"/>
</dbReference>
<keyword evidence="17" id="KW-1185">Reference proteome</keyword>
<dbReference type="Pfam" id="PF10576">
    <property type="entry name" value="EndIII_4Fe-2S"/>
    <property type="match status" value="1"/>
</dbReference>
<dbReference type="CDD" id="cd00056">
    <property type="entry name" value="ENDO3c"/>
    <property type="match status" value="1"/>
</dbReference>
<dbReference type="GO" id="GO:0035485">
    <property type="term" value="F:adenine/guanine mispair binding"/>
    <property type="evidence" value="ECO:0007669"/>
    <property type="project" value="TreeGrafter"/>
</dbReference>
<sequence length="367" mass="41706">MRKEKKIPSEAVAPLAADLHDWYARNHRVLPWRGITDAYRIWISEIILQQTRVVQGYAYYNRFVSRFPDVRALAAADDDEVMKLWQGLGYYSRARNLLAAARQVVERFGGEFPTTYEAIRSLPGIGDYTAAAIASFAYGLPHAVVDGNVYRVLARIYGIDTPIDTTEGKKLFAALADELLDRKDPGGYNQALMEFGALYCVPRSPQCGGCIFADRCMALATGRVEELPVKLGRTVVKPRYFNYFYVRHGDYTWVRRREGRDIWRNLYELPLIETAEEASLDVLQQSEEWARLFAGAGRVSVSAQVYACKHVLSHRVIHARFYVVETEQLLPMEDYVRIAVGELGDYAVSRLTEGFLEKMSANYPALF</sequence>
<dbReference type="NCBIfam" id="TIGR01084">
    <property type="entry name" value="mutY"/>
    <property type="match status" value="1"/>
</dbReference>
<dbReference type="InterPro" id="IPR023170">
    <property type="entry name" value="HhH_base_excis_C"/>
</dbReference>
<keyword evidence="6" id="KW-0004">4Fe-4S</keyword>
<dbReference type="PROSITE" id="PS01155">
    <property type="entry name" value="ENDONUCLEASE_III_2"/>
    <property type="match status" value="1"/>
</dbReference>
<dbReference type="FunFam" id="1.10.340.30:FF:000002">
    <property type="entry name" value="Adenine DNA glycosylase"/>
    <property type="match status" value="1"/>
</dbReference>
<dbReference type="Proteomes" id="UP000018901">
    <property type="component" value="Chromosome"/>
</dbReference>
<dbReference type="EMBL" id="CP007034">
    <property type="protein sequence ID" value="AHF12361.1"/>
    <property type="molecule type" value="Genomic_DNA"/>
</dbReference>
<dbReference type="GO" id="GO:0032357">
    <property type="term" value="F:oxidized purine DNA binding"/>
    <property type="evidence" value="ECO:0007669"/>
    <property type="project" value="TreeGrafter"/>
</dbReference>